<dbReference type="PATRIC" id="fig|251720.4.peg.569"/>
<feature type="compositionally biased region" description="Basic and acidic residues" evidence="2">
    <location>
        <begin position="408"/>
        <end position="417"/>
    </location>
</feature>
<feature type="compositionally biased region" description="Polar residues" evidence="2">
    <location>
        <begin position="386"/>
        <end position="395"/>
    </location>
</feature>
<dbReference type="OrthoDB" id="1118920at2"/>
<organism evidence="3 4">
    <name type="scientific">Pseudomonas amygdali pv. ulmi</name>
    <dbReference type="NCBI Taxonomy" id="251720"/>
    <lineage>
        <taxon>Bacteria</taxon>
        <taxon>Pseudomonadati</taxon>
        <taxon>Pseudomonadota</taxon>
        <taxon>Gammaproteobacteria</taxon>
        <taxon>Pseudomonadales</taxon>
        <taxon>Pseudomonadaceae</taxon>
        <taxon>Pseudomonas</taxon>
        <taxon>Pseudomonas amygdali</taxon>
    </lineage>
</organism>
<keyword evidence="1" id="KW-0051">Antiviral defense</keyword>
<dbReference type="CDD" id="cd05400">
    <property type="entry name" value="NT_2-5OAS_ClassI-CCAase"/>
    <property type="match status" value="1"/>
</dbReference>
<name>A0A0N8TAF6_PSEA0</name>
<evidence type="ECO:0000313" key="4">
    <source>
        <dbReference type="Proteomes" id="UP000050266"/>
    </source>
</evidence>
<protein>
    <submittedName>
        <fullName evidence="3">Uncharacterized protein</fullName>
    </submittedName>
</protein>
<dbReference type="GO" id="GO:0051607">
    <property type="term" value="P:defense response to virus"/>
    <property type="evidence" value="ECO:0007669"/>
    <property type="project" value="UniProtKB-KW"/>
</dbReference>
<feature type="region of interest" description="Disordered" evidence="2">
    <location>
        <begin position="376"/>
        <end position="417"/>
    </location>
</feature>
<reference evidence="3 4" key="1">
    <citation type="submission" date="2015-09" db="EMBL/GenBank/DDBJ databases">
        <title>Genome announcement of multiple Pseudomonas syringae strains.</title>
        <authorList>
            <person name="Thakur S."/>
            <person name="Wang P.W."/>
            <person name="Gong Y."/>
            <person name="Weir B.S."/>
            <person name="Guttman D.S."/>
        </authorList>
    </citation>
    <scope>NUCLEOTIDE SEQUENCE [LARGE SCALE GENOMIC DNA]</scope>
    <source>
        <strain evidence="3 4">ICMP3962</strain>
    </source>
</reference>
<dbReference type="InterPro" id="IPR006116">
    <property type="entry name" value="NT_2-5OAS_ClassI-CCAase"/>
</dbReference>
<dbReference type="EMBL" id="LJRQ01000449">
    <property type="protein sequence ID" value="KPZ05057.1"/>
    <property type="molecule type" value="Genomic_DNA"/>
</dbReference>
<evidence type="ECO:0000256" key="1">
    <source>
        <dbReference type="ARBA" id="ARBA00023118"/>
    </source>
</evidence>
<proteinExistence type="predicted"/>
<evidence type="ECO:0000256" key="2">
    <source>
        <dbReference type="SAM" id="MobiDB-lite"/>
    </source>
</evidence>
<dbReference type="Pfam" id="PF18144">
    <property type="entry name" value="SMODS"/>
    <property type="match status" value="1"/>
</dbReference>
<dbReference type="RefSeq" id="WP_057415598.1">
    <property type="nucleotide sequence ID" value="NZ_LIHQ01000009.1"/>
</dbReference>
<accession>A0A0N8TAF6</accession>
<dbReference type="AlphaFoldDB" id="A0A0N8TAF6"/>
<dbReference type="GO" id="GO:0016779">
    <property type="term" value="F:nucleotidyltransferase activity"/>
    <property type="evidence" value="ECO:0007669"/>
    <property type="project" value="InterPro"/>
</dbReference>
<sequence length="417" mass="46590">MSVIAEQTKRGSWEHFLLRAARDISLSQAQYEKIDSRYSQLQKILNASDNPLLAEAHIFVQGSMRLKTTIKPVSGAPEDLDTIDADAIIWLPHAQGAGAKEVLDAIEQRFTAGSRVQEEIKQLRRGIRIVYSDENPGFHIDVTPARAITRNAEGNGEGKLEVPDRETGWKASSPIPYSNWLQVASTQTISLEERLIVAKSHRTFDAATQDPLPNYDEYLDQDPLRATIKLLKRHRDEWAIRTKNENYRPISAVITTLATHAYLEVAKESKLKPLRPLEAILEIVRRMPNHVKQRGNECLVCNPTDSGENFAEKWNRPREGHHYRRAFQDWHSNASASVSLGLENFESADAFAKAVKESFGMGTAFISAVNSEIPPNWTMPGRPDGTTRNNTSMSSLFGGVSGTETPQEDVKPVGRLG</sequence>
<dbReference type="Proteomes" id="UP000050266">
    <property type="component" value="Unassembled WGS sequence"/>
</dbReference>
<comment type="caution">
    <text evidence="3">The sequence shown here is derived from an EMBL/GenBank/DDBJ whole genome shotgun (WGS) entry which is preliminary data.</text>
</comment>
<gene>
    <name evidence="3" type="ORF">ALO41_00433</name>
</gene>
<evidence type="ECO:0000313" key="3">
    <source>
        <dbReference type="EMBL" id="KPZ05057.1"/>
    </source>
</evidence>